<keyword evidence="4" id="KW-0489">Methyltransferase</keyword>
<evidence type="ECO:0000256" key="17">
    <source>
        <dbReference type="ARBA" id="ARBA00049806"/>
    </source>
</evidence>
<evidence type="ECO:0000256" key="16">
    <source>
        <dbReference type="ARBA" id="ARBA00049789"/>
    </source>
</evidence>
<dbReference type="InterPro" id="IPR046341">
    <property type="entry name" value="SET_dom_sf"/>
</dbReference>
<dbReference type="SMART" id="SM00317">
    <property type="entry name" value="SET"/>
    <property type="match status" value="1"/>
</dbReference>
<dbReference type="Proteomes" id="UP000085678">
    <property type="component" value="Unplaced"/>
</dbReference>
<evidence type="ECO:0000256" key="18">
    <source>
        <dbReference type="SAM" id="MobiDB-lite"/>
    </source>
</evidence>
<dbReference type="OrthoDB" id="438641at2759"/>
<dbReference type="SUPFAM" id="SSF82199">
    <property type="entry name" value="SET domain"/>
    <property type="match status" value="1"/>
</dbReference>
<dbReference type="SUPFAM" id="SSF144232">
    <property type="entry name" value="HIT/MYND zinc finger-like"/>
    <property type="match status" value="1"/>
</dbReference>
<dbReference type="GeneID" id="106158561"/>
<dbReference type="Gene3D" id="2.170.270.10">
    <property type="entry name" value="SET domain"/>
    <property type="match status" value="1"/>
</dbReference>
<evidence type="ECO:0000256" key="2">
    <source>
        <dbReference type="ARBA" id="ARBA00012178"/>
    </source>
</evidence>
<comment type="catalytic activity">
    <reaction evidence="12">
        <text>L-lysyl(36)-[histone H3] + 3 S-adenosyl-L-methionine = N(6),N(6),N(6)-trimethyl-L-lysyl(36)-[histone H3] + 3 S-adenosyl-L-homocysteine + 3 H(+)</text>
        <dbReference type="Rhea" id="RHEA:60324"/>
        <dbReference type="Rhea" id="RHEA-COMP:9785"/>
        <dbReference type="Rhea" id="RHEA-COMP:15536"/>
        <dbReference type="ChEBI" id="CHEBI:15378"/>
        <dbReference type="ChEBI" id="CHEBI:29969"/>
        <dbReference type="ChEBI" id="CHEBI:57856"/>
        <dbReference type="ChEBI" id="CHEBI:59789"/>
        <dbReference type="ChEBI" id="CHEBI:61961"/>
        <dbReference type="EC" id="2.1.1.359"/>
    </reaction>
</comment>
<evidence type="ECO:0000259" key="19">
    <source>
        <dbReference type="PROSITE" id="PS50280"/>
    </source>
</evidence>
<evidence type="ECO:0000256" key="11">
    <source>
        <dbReference type="ARBA" id="ARBA00033038"/>
    </source>
</evidence>
<evidence type="ECO:0000256" key="8">
    <source>
        <dbReference type="ARBA" id="ARBA00022771"/>
    </source>
</evidence>
<feature type="compositionally biased region" description="Acidic residues" evidence="18">
    <location>
        <begin position="366"/>
        <end position="387"/>
    </location>
</feature>
<feature type="domain" description="SET" evidence="19">
    <location>
        <begin position="2"/>
        <end position="332"/>
    </location>
</feature>
<dbReference type="InParanoid" id="A0A1S3HWY4"/>
<evidence type="ECO:0000256" key="5">
    <source>
        <dbReference type="ARBA" id="ARBA00022679"/>
    </source>
</evidence>
<keyword evidence="8" id="KW-0863">Zinc-finger</keyword>
<keyword evidence="20" id="KW-1185">Reference proteome</keyword>
<comment type="subcellular location">
    <subcellularLocation>
        <location evidence="1">Cytoplasm</location>
    </subcellularLocation>
</comment>
<evidence type="ECO:0000256" key="15">
    <source>
        <dbReference type="ARBA" id="ARBA00049768"/>
    </source>
</evidence>
<dbReference type="PANTHER" id="PTHR46402:SF2">
    <property type="entry name" value="HISTONE-LYSINE N-TRIMETHYLTRANSFERASE SMYD5"/>
    <property type="match status" value="1"/>
</dbReference>
<dbReference type="GO" id="GO:0045814">
    <property type="term" value="P:negative regulation of gene expression, epigenetic"/>
    <property type="evidence" value="ECO:0007669"/>
    <property type="project" value="TreeGrafter"/>
</dbReference>
<keyword evidence="9" id="KW-0862">Zinc</keyword>
<dbReference type="FunCoup" id="A0A1S3HWY4">
    <property type="interactions" value="1370"/>
</dbReference>
<evidence type="ECO:0000256" key="12">
    <source>
        <dbReference type="ARBA" id="ARBA00047545"/>
    </source>
</evidence>
<proteinExistence type="predicted"/>
<dbReference type="EC" id="2.1.1.372" evidence="10"/>
<evidence type="ECO:0000313" key="20">
    <source>
        <dbReference type="Proteomes" id="UP000085678"/>
    </source>
</evidence>
<evidence type="ECO:0000256" key="6">
    <source>
        <dbReference type="ARBA" id="ARBA00022691"/>
    </source>
</evidence>
<protein>
    <recommendedName>
        <fullName evidence="15">Protein-lysine N-trimethyltransferase SMYD5</fullName>
        <ecNumber evidence="2">2.1.1.359</ecNumber>
        <ecNumber evidence="10">2.1.1.372</ecNumber>
    </recommendedName>
    <alternativeName>
        <fullName evidence="11">SET and MYND domain-containing protein 5</fullName>
    </alternativeName>
    <alternativeName>
        <fullName evidence="16">[histone H3]-lysine20 N-trimethyltransferase SMYD5</fullName>
    </alternativeName>
    <alternativeName>
        <fullName evidence="17">[histone H4]-lysine36 N-trimethyltransferase SMYD5</fullName>
    </alternativeName>
</protein>
<keyword evidence="6" id="KW-0949">S-adenosyl-L-methionine</keyword>
<dbReference type="GO" id="GO:0140955">
    <property type="term" value="F:histone H3K36 trimethyltransferase activity"/>
    <property type="evidence" value="ECO:0007669"/>
    <property type="project" value="UniProtKB-EC"/>
</dbReference>
<dbReference type="CDD" id="cd10521">
    <property type="entry name" value="SET_SMYD5"/>
    <property type="match status" value="1"/>
</dbReference>
<dbReference type="GO" id="GO:0140943">
    <property type="term" value="F:histone H4K20 trimethyltransferase activity"/>
    <property type="evidence" value="ECO:0007669"/>
    <property type="project" value="UniProtKB-EC"/>
</dbReference>
<evidence type="ECO:0000256" key="7">
    <source>
        <dbReference type="ARBA" id="ARBA00022723"/>
    </source>
</evidence>
<evidence type="ECO:0000313" key="21">
    <source>
        <dbReference type="RefSeq" id="XP_013390066.1"/>
    </source>
</evidence>
<dbReference type="STRING" id="7574.A0A1S3HWY4"/>
<dbReference type="Gene3D" id="6.10.140.2220">
    <property type="match status" value="1"/>
</dbReference>
<dbReference type="PANTHER" id="PTHR46402">
    <property type="entry name" value="SET AND MYND DOMAIN-CONTAINING PROTEIN 5"/>
    <property type="match status" value="1"/>
</dbReference>
<keyword evidence="3" id="KW-0963">Cytoplasm</keyword>
<dbReference type="AlphaFoldDB" id="A0A1S3HWY4"/>
<evidence type="ECO:0000256" key="10">
    <source>
        <dbReference type="ARBA" id="ARBA00024057"/>
    </source>
</evidence>
<dbReference type="GO" id="GO:0032259">
    <property type="term" value="P:methylation"/>
    <property type="evidence" value="ECO:0007669"/>
    <property type="project" value="UniProtKB-KW"/>
</dbReference>
<evidence type="ECO:0000256" key="1">
    <source>
        <dbReference type="ARBA" id="ARBA00004496"/>
    </source>
</evidence>
<dbReference type="GO" id="GO:0008270">
    <property type="term" value="F:zinc ion binding"/>
    <property type="evidence" value="ECO:0007669"/>
    <property type="project" value="UniProtKB-KW"/>
</dbReference>
<gene>
    <name evidence="21" type="primary">LOC106158561</name>
</gene>
<dbReference type="RefSeq" id="XP_013390066.1">
    <property type="nucleotide sequence ID" value="XM_013534612.1"/>
</dbReference>
<dbReference type="EC" id="2.1.1.359" evidence="2"/>
<accession>A0A1S3HWY4</accession>
<organism evidence="20 21">
    <name type="scientific">Lingula anatina</name>
    <name type="common">Brachiopod</name>
    <name type="synonym">Lingula unguis</name>
    <dbReference type="NCBI Taxonomy" id="7574"/>
    <lineage>
        <taxon>Eukaryota</taxon>
        <taxon>Metazoa</taxon>
        <taxon>Spiralia</taxon>
        <taxon>Lophotrochozoa</taxon>
        <taxon>Brachiopoda</taxon>
        <taxon>Linguliformea</taxon>
        <taxon>Lingulata</taxon>
        <taxon>Lingulida</taxon>
        <taxon>Linguloidea</taxon>
        <taxon>Lingulidae</taxon>
        <taxon>Lingula</taxon>
    </lineage>
</organism>
<comment type="catalytic activity">
    <reaction evidence="13">
        <text>L-lysyl(20)-[histone H4] + 3 S-adenosyl-L-methionine = N(6),N(6),N(6)-trimethyl-L-lysyl(20)-[histone H4] + 3 S-adenosyl-L-homocysteine + 3 H(+)</text>
        <dbReference type="Rhea" id="RHEA:64456"/>
        <dbReference type="Rhea" id="RHEA-COMP:15554"/>
        <dbReference type="Rhea" id="RHEA-COMP:15998"/>
        <dbReference type="ChEBI" id="CHEBI:15378"/>
        <dbReference type="ChEBI" id="CHEBI:29969"/>
        <dbReference type="ChEBI" id="CHEBI:57856"/>
        <dbReference type="ChEBI" id="CHEBI:59789"/>
        <dbReference type="ChEBI" id="CHEBI:61961"/>
        <dbReference type="EC" id="2.1.1.372"/>
    </reaction>
</comment>
<dbReference type="OMA" id="LMAMYQQ"/>
<evidence type="ECO:0000256" key="14">
    <source>
        <dbReference type="ARBA" id="ARBA00049497"/>
    </source>
</evidence>
<keyword evidence="7" id="KW-0479">Metal-binding</keyword>
<reference evidence="21" key="1">
    <citation type="submission" date="2025-08" db="UniProtKB">
        <authorList>
            <consortium name="RefSeq"/>
        </authorList>
    </citation>
    <scope>IDENTIFICATION</scope>
    <source>
        <tissue evidence="21">Gonads</tissue>
    </source>
</reference>
<dbReference type="Pfam" id="PF00856">
    <property type="entry name" value="SET"/>
    <property type="match status" value="1"/>
</dbReference>
<evidence type="ECO:0000256" key="4">
    <source>
        <dbReference type="ARBA" id="ARBA00022603"/>
    </source>
</evidence>
<sequence length="387" mass="44458">MEHVEIRVDKLKGRSLFAVKDFKKGDILFEETPLVCSQFEWNALYKYLACDHCMKSLENAEDMSRRLAANPSLVLPFPQCCKVKKEEHTVCPHCKVLYCSDGCRDSAWHLYHRVLCQGASVADPNHPTEKLKDAWRNMHYPPETSSIMLIARMIALVKQCDKKDQILSKFAEFCKSTVNEEEHIAHKLLGKEFQEQLEILRSLVCEAFYDEHVQQWFTPEGFRSLFALIGTNGQGVGTSSLSVWVHNCDALELSDEERQTLDAFIDQLYVDIEKESGTFLNCEGSGLYTFQSACNHSCQPNAEVTFPHNNFTLQMVAVQDIKAGEEICISYLDECDRERSRHSRQKALRENYLFNCNCSLCQSQIDDPDVTSEEEEEEDEEQMQEDS</sequence>
<dbReference type="InterPro" id="IPR044422">
    <property type="entry name" value="SMYD5_SET"/>
</dbReference>
<dbReference type="KEGG" id="lak:106158561"/>
<evidence type="ECO:0000256" key="13">
    <source>
        <dbReference type="ARBA" id="ARBA00048081"/>
    </source>
</evidence>
<dbReference type="Gene3D" id="1.10.220.160">
    <property type="match status" value="1"/>
</dbReference>
<evidence type="ECO:0000256" key="3">
    <source>
        <dbReference type="ARBA" id="ARBA00022490"/>
    </source>
</evidence>
<dbReference type="InterPro" id="IPR001214">
    <property type="entry name" value="SET_dom"/>
</dbReference>
<keyword evidence="5" id="KW-0808">Transferase</keyword>
<dbReference type="GO" id="GO:0005737">
    <property type="term" value="C:cytoplasm"/>
    <property type="evidence" value="ECO:0007669"/>
    <property type="project" value="UniProtKB-SubCell"/>
</dbReference>
<dbReference type="PROSITE" id="PS50280">
    <property type="entry name" value="SET"/>
    <property type="match status" value="1"/>
</dbReference>
<name>A0A1S3HWY4_LINAN</name>
<comment type="catalytic activity">
    <reaction evidence="14">
        <text>L-lysyl-[protein] + 3 S-adenosyl-L-methionine = N(6),N(6),N(6)-trimethyl-L-lysyl-[protein] + 3 S-adenosyl-L-homocysteine + 3 H(+)</text>
        <dbReference type="Rhea" id="RHEA:54192"/>
        <dbReference type="Rhea" id="RHEA-COMP:9752"/>
        <dbReference type="Rhea" id="RHEA-COMP:13826"/>
        <dbReference type="ChEBI" id="CHEBI:15378"/>
        <dbReference type="ChEBI" id="CHEBI:29969"/>
        <dbReference type="ChEBI" id="CHEBI:57856"/>
        <dbReference type="ChEBI" id="CHEBI:59789"/>
        <dbReference type="ChEBI" id="CHEBI:61961"/>
    </reaction>
    <physiologicalReaction direction="left-to-right" evidence="14">
        <dbReference type="Rhea" id="RHEA:54193"/>
    </physiologicalReaction>
</comment>
<evidence type="ECO:0000256" key="9">
    <source>
        <dbReference type="ARBA" id="ARBA00022833"/>
    </source>
</evidence>
<feature type="region of interest" description="Disordered" evidence="18">
    <location>
        <begin position="365"/>
        <end position="387"/>
    </location>
</feature>